<proteinExistence type="predicted"/>
<organism evidence="1 2">
    <name type="scientific">Candidatus Methylobacter favarea</name>
    <dbReference type="NCBI Taxonomy" id="2707345"/>
    <lineage>
        <taxon>Bacteria</taxon>
        <taxon>Pseudomonadati</taxon>
        <taxon>Pseudomonadota</taxon>
        <taxon>Gammaproteobacteria</taxon>
        <taxon>Methylococcales</taxon>
        <taxon>Methylococcaceae</taxon>
        <taxon>Methylobacter</taxon>
    </lineage>
</organism>
<name>A0A8S0XH30_9GAMM</name>
<accession>A0A8S0XH30</accession>
<dbReference type="Proteomes" id="UP000494216">
    <property type="component" value="Unassembled WGS sequence"/>
</dbReference>
<reference evidence="1 2" key="1">
    <citation type="submission" date="2020-02" db="EMBL/GenBank/DDBJ databases">
        <authorList>
            <person name="Hogendoorn C."/>
        </authorList>
    </citation>
    <scope>NUCLEOTIDE SEQUENCE [LARGE SCALE GENOMIC DNA]</scope>
    <source>
        <strain evidence="1">METHB21</strain>
    </source>
</reference>
<dbReference type="RefSeq" id="WP_174624405.1">
    <property type="nucleotide sequence ID" value="NZ_CADCXN010000002.1"/>
</dbReference>
<evidence type="ECO:0000313" key="2">
    <source>
        <dbReference type="Proteomes" id="UP000494216"/>
    </source>
</evidence>
<gene>
    <name evidence="1" type="ORF">METHB2_100022</name>
</gene>
<dbReference type="AlphaFoldDB" id="A0A8S0XH30"/>
<evidence type="ECO:0000313" key="1">
    <source>
        <dbReference type="EMBL" id="CAA9889381.1"/>
    </source>
</evidence>
<keyword evidence="2" id="KW-1185">Reference proteome</keyword>
<comment type="caution">
    <text evidence="1">The sequence shown here is derived from an EMBL/GenBank/DDBJ whole genome shotgun (WGS) entry which is preliminary data.</text>
</comment>
<dbReference type="EMBL" id="CADCXN010000002">
    <property type="protein sequence ID" value="CAA9889381.1"/>
    <property type="molecule type" value="Genomic_DNA"/>
</dbReference>
<protein>
    <submittedName>
        <fullName evidence="1">Uncharacterized protein</fullName>
    </submittedName>
</protein>
<sequence>MFPDGFDKGIAVITLIAKKSACPEPSQLQQGSRGTVVVMCTRTVDQDVLPIRTLGYSFYASSVRGSTCTRLQSV</sequence>